<dbReference type="GO" id="GO:0017005">
    <property type="term" value="F:3'-tyrosyl-DNA phosphodiesterase activity"/>
    <property type="evidence" value="ECO:0007669"/>
    <property type="project" value="TreeGrafter"/>
</dbReference>
<keyword evidence="4" id="KW-0227">DNA damage</keyword>
<keyword evidence="7" id="KW-0234">DNA repair</keyword>
<feature type="region of interest" description="Disordered" evidence="9">
    <location>
        <begin position="1"/>
        <end position="85"/>
    </location>
</feature>
<evidence type="ECO:0000256" key="9">
    <source>
        <dbReference type="SAM" id="MobiDB-lite"/>
    </source>
</evidence>
<dbReference type="GO" id="GO:0005634">
    <property type="term" value="C:nucleus"/>
    <property type="evidence" value="ECO:0007669"/>
    <property type="project" value="UniProtKB-SubCell"/>
</dbReference>
<dbReference type="Pfam" id="PF06087">
    <property type="entry name" value="Tyr-DNA_phospho"/>
    <property type="match status" value="1"/>
</dbReference>
<dbReference type="PANTHER" id="PTHR12415:SF0">
    <property type="entry name" value="TYROSYL-DNA PHOSPHODIESTERASE 1"/>
    <property type="match status" value="1"/>
</dbReference>
<keyword evidence="6" id="KW-0269">Exonuclease</keyword>
<keyword evidence="8" id="KW-0539">Nucleus</keyword>
<dbReference type="Proteomes" id="UP000037035">
    <property type="component" value="Unassembled WGS sequence"/>
</dbReference>
<accession>A0A0L6U6N1</accession>
<evidence type="ECO:0000256" key="1">
    <source>
        <dbReference type="ARBA" id="ARBA00004123"/>
    </source>
</evidence>
<proteinExistence type="inferred from homology"/>
<gene>
    <name evidence="10" type="ORF">VP01_963g2</name>
</gene>
<evidence type="ECO:0000256" key="6">
    <source>
        <dbReference type="ARBA" id="ARBA00022839"/>
    </source>
</evidence>
<evidence type="ECO:0000256" key="4">
    <source>
        <dbReference type="ARBA" id="ARBA00022763"/>
    </source>
</evidence>
<evidence type="ECO:0000256" key="3">
    <source>
        <dbReference type="ARBA" id="ARBA00022722"/>
    </source>
</evidence>
<keyword evidence="5" id="KW-0378">Hydrolase</keyword>
<keyword evidence="11" id="KW-1185">Reference proteome</keyword>
<evidence type="ECO:0000313" key="11">
    <source>
        <dbReference type="Proteomes" id="UP000037035"/>
    </source>
</evidence>
<reference evidence="10 11" key="1">
    <citation type="submission" date="2015-08" db="EMBL/GenBank/DDBJ databases">
        <title>Next Generation Sequencing and Analysis of the Genome of Puccinia sorghi L Schw, the Causal Agent of Maize Common Rust.</title>
        <authorList>
            <person name="Rochi L."/>
            <person name="Burguener G."/>
            <person name="Darino M."/>
            <person name="Turjanski A."/>
            <person name="Kreff E."/>
            <person name="Dieguez M.J."/>
            <person name="Sacco F."/>
        </authorList>
    </citation>
    <scope>NUCLEOTIDE SEQUENCE [LARGE SCALE GENOMIC DNA]</scope>
    <source>
        <strain evidence="10 11">RO10H11247</strain>
    </source>
</reference>
<dbReference type="PANTHER" id="PTHR12415">
    <property type="entry name" value="TYROSYL-DNA PHOSPHODIESTERASE 1"/>
    <property type="match status" value="1"/>
</dbReference>
<dbReference type="OrthoDB" id="2497894at2759"/>
<name>A0A0L6U6N1_9BASI</name>
<dbReference type="GO" id="GO:0003697">
    <property type="term" value="F:single-stranded DNA binding"/>
    <property type="evidence" value="ECO:0007669"/>
    <property type="project" value="TreeGrafter"/>
</dbReference>
<dbReference type="GO" id="GO:0004527">
    <property type="term" value="F:exonuclease activity"/>
    <property type="evidence" value="ECO:0007669"/>
    <property type="project" value="UniProtKB-KW"/>
</dbReference>
<organism evidence="10 11">
    <name type="scientific">Puccinia sorghi</name>
    <dbReference type="NCBI Taxonomy" id="27349"/>
    <lineage>
        <taxon>Eukaryota</taxon>
        <taxon>Fungi</taxon>
        <taxon>Dikarya</taxon>
        <taxon>Basidiomycota</taxon>
        <taxon>Pucciniomycotina</taxon>
        <taxon>Pucciniomycetes</taxon>
        <taxon>Pucciniales</taxon>
        <taxon>Pucciniaceae</taxon>
        <taxon>Puccinia</taxon>
    </lineage>
</organism>
<dbReference type="STRING" id="27349.A0A0L6U6N1"/>
<keyword evidence="3" id="KW-0540">Nuclease</keyword>
<evidence type="ECO:0000313" key="10">
    <source>
        <dbReference type="EMBL" id="KNZ43987.1"/>
    </source>
</evidence>
<dbReference type="InterPro" id="IPR010347">
    <property type="entry name" value="Tdp1"/>
</dbReference>
<comment type="subcellular location">
    <subcellularLocation>
        <location evidence="1">Nucleus</location>
    </subcellularLocation>
</comment>
<comment type="similarity">
    <text evidence="2">Belongs to the tyrosyl-DNA phosphodiesterase family.</text>
</comment>
<comment type="caution">
    <text evidence="10">The sequence shown here is derived from an EMBL/GenBank/DDBJ whole genome shotgun (WGS) entry which is preliminary data.</text>
</comment>
<sequence>MPSPSTNDLTDTNPPMVNNRPRESAGHSKSLKRNRPDVIEISSDEDGDSTKATDHHRAKIGFQQASHVPPFPSSPKPASVLSDKPERYKLECARLARRQAREIGSNPTASSSTSIPSASPQAVQVPQQPEPSRSDLIHNYWHSTIKVTFNHWYPHHPNAFRIEDIIGPKNRIKKALVSSYVVELPWVHGLFDPKTPLMVIRHHTECGSFKVNERQNMFLCHPPMLKTAKGTAHPGCMHIKLRNLIFRSPMTLPNKIHSKTFSFLTMIFRFFIIFYDNFCRVAIPTANAVSFDYEIIENVRRTTDAVWIQDFKCFNGNTMDDNSRPAKEVPPFRKTLEDLLERMGVPDPFRKPLADHDFRPAAANLVLSVQGSHAADAPFGQTGLARELKNLRLQSGDGTGRTATLECQGSSIGSYDLKWINNFYRCASGSTPTCGSVESDVKSASSTPPLSVLYPSLHTVKNSKNGKAGAGTLFCNKASWEKANFPRDLFKDTLSKRLGVLMHVKMILGLFNLDSSIESSGSRLASCLDKPTAGEAESTNKDHVGFLYIGSHNLYVLLRLNAHGVHDIDDANESMMFSTPAAWGRFTWKSGSRHSSSLEISNVRNFIQASWEMGVVLPLKSLAQAEEYVSWQRPLKAYGHGGKDSWIPWMQFSHGG</sequence>
<dbReference type="GO" id="GO:0003690">
    <property type="term" value="F:double-stranded DNA binding"/>
    <property type="evidence" value="ECO:0007669"/>
    <property type="project" value="TreeGrafter"/>
</dbReference>
<evidence type="ECO:0000256" key="8">
    <source>
        <dbReference type="ARBA" id="ARBA00023242"/>
    </source>
</evidence>
<dbReference type="GO" id="GO:0006281">
    <property type="term" value="P:DNA repair"/>
    <property type="evidence" value="ECO:0007669"/>
    <property type="project" value="UniProtKB-KW"/>
</dbReference>
<evidence type="ECO:0000256" key="5">
    <source>
        <dbReference type="ARBA" id="ARBA00022801"/>
    </source>
</evidence>
<evidence type="ECO:0000256" key="2">
    <source>
        <dbReference type="ARBA" id="ARBA00010205"/>
    </source>
</evidence>
<dbReference type="AlphaFoldDB" id="A0A0L6U6N1"/>
<feature type="region of interest" description="Disordered" evidence="9">
    <location>
        <begin position="99"/>
        <end position="134"/>
    </location>
</feature>
<dbReference type="Gene3D" id="3.30.870.10">
    <property type="entry name" value="Endonuclease Chain A"/>
    <property type="match status" value="2"/>
</dbReference>
<dbReference type="SUPFAM" id="SSF56024">
    <property type="entry name" value="Phospholipase D/nuclease"/>
    <property type="match status" value="2"/>
</dbReference>
<protein>
    <submittedName>
        <fullName evidence="10">Uncharacterized protein</fullName>
    </submittedName>
</protein>
<feature type="compositionally biased region" description="Low complexity" evidence="9">
    <location>
        <begin position="105"/>
        <end position="127"/>
    </location>
</feature>
<dbReference type="EMBL" id="LAVV01015314">
    <property type="protein sequence ID" value="KNZ43987.1"/>
    <property type="molecule type" value="Genomic_DNA"/>
</dbReference>
<dbReference type="VEuPathDB" id="FungiDB:VP01_963g2"/>
<evidence type="ECO:0000256" key="7">
    <source>
        <dbReference type="ARBA" id="ARBA00023204"/>
    </source>
</evidence>
<feature type="compositionally biased region" description="Polar residues" evidence="9">
    <location>
        <begin position="1"/>
        <end position="16"/>
    </location>
</feature>